<proteinExistence type="predicted"/>
<dbReference type="OrthoDB" id="3246846at2759"/>
<reference evidence="3 4" key="1">
    <citation type="submission" date="2016-07" db="EMBL/GenBank/DDBJ databases">
        <title>Draft genome of the white-rot fungus Obba rivulosa 3A-2.</title>
        <authorList>
            <consortium name="DOE Joint Genome Institute"/>
            <person name="Miettinen O."/>
            <person name="Riley R."/>
            <person name="Acob R."/>
            <person name="Barry K."/>
            <person name="Cullen D."/>
            <person name="De Vries R."/>
            <person name="Hainaut M."/>
            <person name="Hatakka A."/>
            <person name="Henrissat B."/>
            <person name="Hilden K."/>
            <person name="Kuo R."/>
            <person name="Labutti K."/>
            <person name="Lipzen A."/>
            <person name="Makela M.R."/>
            <person name="Sandor L."/>
            <person name="Spatafora J.W."/>
            <person name="Grigoriev I.V."/>
            <person name="Hibbett D.S."/>
        </authorList>
    </citation>
    <scope>NUCLEOTIDE SEQUENCE [LARGE SCALE GENOMIC DNA]</scope>
    <source>
        <strain evidence="3 4">3A-2</strain>
    </source>
</reference>
<name>A0A8E2DGM1_9APHY</name>
<organism evidence="3 4">
    <name type="scientific">Obba rivulosa</name>
    <dbReference type="NCBI Taxonomy" id="1052685"/>
    <lineage>
        <taxon>Eukaryota</taxon>
        <taxon>Fungi</taxon>
        <taxon>Dikarya</taxon>
        <taxon>Basidiomycota</taxon>
        <taxon>Agaricomycotina</taxon>
        <taxon>Agaricomycetes</taxon>
        <taxon>Polyporales</taxon>
        <taxon>Gelatoporiaceae</taxon>
        <taxon>Obba</taxon>
    </lineage>
</organism>
<dbReference type="EMBL" id="KV722544">
    <property type="protein sequence ID" value="OCH86112.1"/>
    <property type="molecule type" value="Genomic_DNA"/>
</dbReference>
<evidence type="ECO:0000256" key="1">
    <source>
        <dbReference type="PROSITE-ProRule" id="PRU00266"/>
    </source>
</evidence>
<keyword evidence="1" id="KW-0694">RNA-binding</keyword>
<gene>
    <name evidence="3" type="ORF">OBBRIDRAFT_890722</name>
</gene>
<dbReference type="SMART" id="SM00358">
    <property type="entry name" value="DSRM"/>
    <property type="match status" value="1"/>
</dbReference>
<dbReference type="GO" id="GO:0003723">
    <property type="term" value="F:RNA binding"/>
    <property type="evidence" value="ECO:0007669"/>
    <property type="project" value="UniProtKB-UniRule"/>
</dbReference>
<dbReference type="Pfam" id="PF00035">
    <property type="entry name" value="dsrm"/>
    <property type="match status" value="1"/>
</dbReference>
<dbReference type="SUPFAM" id="SSF54768">
    <property type="entry name" value="dsRNA-binding domain-like"/>
    <property type="match status" value="1"/>
</dbReference>
<accession>A0A8E2DGM1</accession>
<keyword evidence="4" id="KW-1185">Reference proteome</keyword>
<evidence type="ECO:0000313" key="4">
    <source>
        <dbReference type="Proteomes" id="UP000250043"/>
    </source>
</evidence>
<protein>
    <recommendedName>
        <fullName evidence="2">DRBM domain-containing protein</fullName>
    </recommendedName>
</protein>
<dbReference type="Gene3D" id="3.30.160.20">
    <property type="match status" value="1"/>
</dbReference>
<dbReference type="PROSITE" id="PS50137">
    <property type="entry name" value="DS_RBD"/>
    <property type="match status" value="1"/>
</dbReference>
<evidence type="ECO:0000259" key="2">
    <source>
        <dbReference type="PROSITE" id="PS50137"/>
    </source>
</evidence>
<sequence>MSSDGVVALNNYLQDRGLVALLLWDDRQSGPLHAPEWTSTCQLEGKVVGVGHGPQKQKARDMAAKEALKALTETEAG</sequence>
<dbReference type="AlphaFoldDB" id="A0A8E2DGM1"/>
<dbReference type="InterPro" id="IPR014720">
    <property type="entry name" value="dsRBD_dom"/>
</dbReference>
<feature type="domain" description="DRBM" evidence="2">
    <location>
        <begin position="4"/>
        <end position="73"/>
    </location>
</feature>
<evidence type="ECO:0000313" key="3">
    <source>
        <dbReference type="EMBL" id="OCH86112.1"/>
    </source>
</evidence>
<dbReference type="Proteomes" id="UP000250043">
    <property type="component" value="Unassembled WGS sequence"/>
</dbReference>